<comment type="caution">
    <text evidence="1">The sequence shown here is derived from an EMBL/GenBank/DDBJ whole genome shotgun (WGS) entry which is preliminary data.</text>
</comment>
<evidence type="ECO:0000313" key="2">
    <source>
        <dbReference type="Proteomes" id="UP000027821"/>
    </source>
</evidence>
<gene>
    <name evidence="1" type="ORF">EL17_20900</name>
</gene>
<protein>
    <submittedName>
        <fullName evidence="1">Uncharacterized protein</fullName>
    </submittedName>
</protein>
<accession>A0A074KUM3</accession>
<reference evidence="1 2" key="1">
    <citation type="submission" date="2014-04" db="EMBL/GenBank/DDBJ databases">
        <title>Characterization and application of a salt tolerant electro-active bacterium.</title>
        <authorList>
            <person name="Yang L."/>
            <person name="Wei S."/>
            <person name="Tay Q.X.M."/>
        </authorList>
    </citation>
    <scope>NUCLEOTIDE SEQUENCE [LARGE SCALE GENOMIC DNA]</scope>
    <source>
        <strain evidence="1 2">LY1</strain>
    </source>
</reference>
<evidence type="ECO:0000313" key="1">
    <source>
        <dbReference type="EMBL" id="KEO71975.1"/>
    </source>
</evidence>
<sequence length="158" mass="17646">MKNTIYHTLLGTALMVLFAQCKGQSDIAQNGTLNVIEYDHPILGGEFNEVAELVLQLNKPQFIRELSFDLTGQDTLESLRVIQVVKQEGGDEKLPIAAIKEVIGTNVVFLDRELSAGEHRFLISIYPKASQEYSTPGRIHFNHMATDKSKYIVTSDPI</sequence>
<organism evidence="1 2">
    <name type="scientific">Anditalea andensis</name>
    <dbReference type="NCBI Taxonomy" id="1048983"/>
    <lineage>
        <taxon>Bacteria</taxon>
        <taxon>Pseudomonadati</taxon>
        <taxon>Bacteroidota</taxon>
        <taxon>Cytophagia</taxon>
        <taxon>Cytophagales</taxon>
        <taxon>Cytophagaceae</taxon>
        <taxon>Anditalea</taxon>
    </lineage>
</organism>
<dbReference type="OrthoDB" id="9873371at2"/>
<proteinExistence type="predicted"/>
<dbReference type="Proteomes" id="UP000027821">
    <property type="component" value="Unassembled WGS sequence"/>
</dbReference>
<keyword evidence="2" id="KW-1185">Reference proteome</keyword>
<dbReference type="eggNOG" id="COG4409">
    <property type="taxonomic scope" value="Bacteria"/>
</dbReference>
<dbReference type="AlphaFoldDB" id="A0A074KUM3"/>
<name>A0A074KUM3_9BACT</name>
<dbReference type="EMBL" id="JMIH01000034">
    <property type="protein sequence ID" value="KEO71975.1"/>
    <property type="molecule type" value="Genomic_DNA"/>
</dbReference>
<dbReference type="RefSeq" id="WP_035079030.1">
    <property type="nucleotide sequence ID" value="NZ_JMIH01000034.1"/>
</dbReference>